<dbReference type="AlphaFoldDB" id="A0A4P6ZYL6"/>
<evidence type="ECO:0000313" key="15">
    <source>
        <dbReference type="EMBL" id="QBP41512.1"/>
    </source>
</evidence>
<dbReference type="RefSeq" id="WP_134210120.1">
    <property type="nucleotide sequence ID" value="NZ_CP038015.1"/>
</dbReference>
<dbReference type="InterPro" id="IPR008144">
    <property type="entry name" value="Guanylate_kin-like_dom"/>
</dbReference>
<dbReference type="PROSITE" id="PS00856">
    <property type="entry name" value="GUANYLATE_KINASE_1"/>
    <property type="match status" value="1"/>
</dbReference>
<protein>
    <recommendedName>
        <fullName evidence="5 13">Guanylate kinase</fullName>
        <ecNumber evidence="4 13">2.7.4.8</ecNumber>
    </recommendedName>
    <alternativeName>
        <fullName evidence="11 13">GMP kinase</fullName>
    </alternativeName>
</protein>
<keyword evidence="7 13" id="KW-0808">Transferase</keyword>
<reference evidence="15 16" key="1">
    <citation type="submission" date="2019-03" db="EMBL/GenBank/DDBJ databases">
        <title>Complete genome sequence of Paenisporosarcina antarctica CGMCC 1.6503T.</title>
        <authorList>
            <person name="Rong J.-C."/>
            <person name="Chi N.-Y."/>
            <person name="Zhang Q.-F."/>
        </authorList>
    </citation>
    <scope>NUCLEOTIDE SEQUENCE [LARGE SCALE GENOMIC DNA]</scope>
    <source>
        <strain evidence="15 16">CGMCC 1.6503</strain>
    </source>
</reference>
<dbReference type="EMBL" id="CP038015">
    <property type="protein sequence ID" value="QBP41512.1"/>
    <property type="molecule type" value="Genomic_DNA"/>
</dbReference>
<keyword evidence="6 13" id="KW-0963">Cytoplasm</keyword>
<keyword evidence="8 13" id="KW-0547">Nucleotide-binding</keyword>
<gene>
    <name evidence="13" type="primary">gmk</name>
    <name evidence="15" type="ORF">E2636_10340</name>
</gene>
<proteinExistence type="inferred from homology"/>
<evidence type="ECO:0000256" key="13">
    <source>
        <dbReference type="HAMAP-Rule" id="MF_00328"/>
    </source>
</evidence>
<accession>A0A4P6ZYL6</accession>
<dbReference type="PROSITE" id="PS50052">
    <property type="entry name" value="GUANYLATE_KINASE_2"/>
    <property type="match status" value="1"/>
</dbReference>
<dbReference type="OrthoDB" id="9808150at2"/>
<dbReference type="EC" id="2.7.4.8" evidence="4 13"/>
<evidence type="ECO:0000256" key="11">
    <source>
        <dbReference type="ARBA" id="ARBA00030128"/>
    </source>
</evidence>
<evidence type="ECO:0000256" key="1">
    <source>
        <dbReference type="ARBA" id="ARBA00003531"/>
    </source>
</evidence>
<dbReference type="HAMAP" id="MF_00328">
    <property type="entry name" value="Guanylate_kinase"/>
    <property type="match status" value="1"/>
</dbReference>
<evidence type="ECO:0000259" key="14">
    <source>
        <dbReference type="PROSITE" id="PS50052"/>
    </source>
</evidence>
<comment type="similarity">
    <text evidence="3 13">Belongs to the guanylate kinase family.</text>
</comment>
<dbReference type="SMART" id="SM00072">
    <property type="entry name" value="GuKc"/>
    <property type="match status" value="1"/>
</dbReference>
<evidence type="ECO:0000256" key="8">
    <source>
        <dbReference type="ARBA" id="ARBA00022741"/>
    </source>
</evidence>
<dbReference type="GO" id="GO:0005524">
    <property type="term" value="F:ATP binding"/>
    <property type="evidence" value="ECO:0007669"/>
    <property type="project" value="UniProtKB-UniRule"/>
</dbReference>
<comment type="subcellular location">
    <subcellularLocation>
        <location evidence="2 13">Cytoplasm</location>
    </subcellularLocation>
</comment>
<evidence type="ECO:0000256" key="10">
    <source>
        <dbReference type="ARBA" id="ARBA00022840"/>
    </source>
</evidence>
<evidence type="ECO:0000256" key="6">
    <source>
        <dbReference type="ARBA" id="ARBA00022490"/>
    </source>
</evidence>
<evidence type="ECO:0000313" key="16">
    <source>
        <dbReference type="Proteomes" id="UP000294292"/>
    </source>
</evidence>
<dbReference type="CDD" id="cd00071">
    <property type="entry name" value="GMPK"/>
    <property type="match status" value="1"/>
</dbReference>
<dbReference type="Proteomes" id="UP000294292">
    <property type="component" value="Chromosome"/>
</dbReference>
<dbReference type="InterPro" id="IPR008145">
    <property type="entry name" value="GK/Ca_channel_bsu"/>
</dbReference>
<dbReference type="Gene3D" id="3.30.63.10">
    <property type="entry name" value="Guanylate Kinase phosphate binding domain"/>
    <property type="match status" value="1"/>
</dbReference>
<comment type="catalytic activity">
    <reaction evidence="12 13">
        <text>GMP + ATP = GDP + ADP</text>
        <dbReference type="Rhea" id="RHEA:20780"/>
        <dbReference type="ChEBI" id="CHEBI:30616"/>
        <dbReference type="ChEBI" id="CHEBI:58115"/>
        <dbReference type="ChEBI" id="CHEBI:58189"/>
        <dbReference type="ChEBI" id="CHEBI:456216"/>
        <dbReference type="EC" id="2.7.4.8"/>
    </reaction>
</comment>
<dbReference type="FunFam" id="3.30.63.10:FF:000002">
    <property type="entry name" value="Guanylate kinase 1"/>
    <property type="match status" value="1"/>
</dbReference>
<evidence type="ECO:0000256" key="7">
    <source>
        <dbReference type="ARBA" id="ARBA00022679"/>
    </source>
</evidence>
<dbReference type="GO" id="GO:0005829">
    <property type="term" value="C:cytosol"/>
    <property type="evidence" value="ECO:0007669"/>
    <property type="project" value="TreeGrafter"/>
</dbReference>
<dbReference type="InterPro" id="IPR017665">
    <property type="entry name" value="Guanylate_kinase"/>
</dbReference>
<evidence type="ECO:0000256" key="4">
    <source>
        <dbReference type="ARBA" id="ARBA00012961"/>
    </source>
</evidence>
<evidence type="ECO:0000256" key="9">
    <source>
        <dbReference type="ARBA" id="ARBA00022777"/>
    </source>
</evidence>
<keyword evidence="9 13" id="KW-0418">Kinase</keyword>
<comment type="function">
    <text evidence="1 13">Essential for recycling GMP and indirectly, cGMP.</text>
</comment>
<feature type="binding site" evidence="13">
    <location>
        <begin position="13"/>
        <end position="20"/>
    </location>
    <ligand>
        <name>ATP</name>
        <dbReference type="ChEBI" id="CHEBI:30616"/>
    </ligand>
</feature>
<evidence type="ECO:0000256" key="3">
    <source>
        <dbReference type="ARBA" id="ARBA00005790"/>
    </source>
</evidence>
<evidence type="ECO:0000256" key="12">
    <source>
        <dbReference type="ARBA" id="ARBA00048594"/>
    </source>
</evidence>
<evidence type="ECO:0000256" key="5">
    <source>
        <dbReference type="ARBA" id="ARBA00016296"/>
    </source>
</evidence>
<dbReference type="KEGG" id="panc:E2636_10340"/>
<dbReference type="PANTHER" id="PTHR23117">
    <property type="entry name" value="GUANYLATE KINASE-RELATED"/>
    <property type="match status" value="1"/>
</dbReference>
<dbReference type="NCBIfam" id="TIGR03263">
    <property type="entry name" value="guanyl_kin"/>
    <property type="match status" value="1"/>
</dbReference>
<evidence type="ECO:0000256" key="2">
    <source>
        <dbReference type="ARBA" id="ARBA00004496"/>
    </source>
</evidence>
<dbReference type="InterPro" id="IPR027417">
    <property type="entry name" value="P-loop_NTPase"/>
</dbReference>
<feature type="domain" description="Guanylate kinase-like" evidence="14">
    <location>
        <begin position="6"/>
        <end position="185"/>
    </location>
</feature>
<dbReference type="PANTHER" id="PTHR23117:SF13">
    <property type="entry name" value="GUANYLATE KINASE"/>
    <property type="match status" value="1"/>
</dbReference>
<dbReference type="InterPro" id="IPR020590">
    <property type="entry name" value="Guanylate_kinase_CS"/>
</dbReference>
<dbReference type="GO" id="GO:0004385">
    <property type="term" value="F:GMP kinase activity"/>
    <property type="evidence" value="ECO:0007669"/>
    <property type="project" value="UniProtKB-UniRule"/>
</dbReference>
<keyword evidence="10 13" id="KW-0067">ATP-binding</keyword>
<dbReference type="SUPFAM" id="SSF52540">
    <property type="entry name" value="P-loop containing nucleoside triphosphate hydrolases"/>
    <property type="match status" value="1"/>
</dbReference>
<dbReference type="FunFam" id="3.40.50.300:FF:000855">
    <property type="entry name" value="Guanylate kinase"/>
    <property type="match status" value="1"/>
</dbReference>
<name>A0A4P6ZYL6_9BACL</name>
<sequence length="206" mass="23391">MRKERGLLIVLSGPSGVGKGTVRKELFSQPDTNYEYSISMTTRKPREGEVDGVDYFFKSHEEFEQLIGEGRLLEYASYVGNYYGTPLDYVNATLDAGRDVFLEIEVQGASQVRDKVPDGLFIFLAPPSLSELEQRLVGRGTETNDVIASRCLAARDELEMMNLYDFVVENDEVHLACDRVNAIVTAEHCRRERVEKRYLSMLKGEY</sequence>
<dbReference type="Pfam" id="PF00625">
    <property type="entry name" value="Guanylate_kin"/>
    <property type="match status" value="1"/>
</dbReference>
<dbReference type="Gene3D" id="3.40.50.300">
    <property type="entry name" value="P-loop containing nucleotide triphosphate hydrolases"/>
    <property type="match status" value="1"/>
</dbReference>
<organism evidence="15 16">
    <name type="scientific">Paenisporosarcina antarctica</name>
    <dbReference type="NCBI Taxonomy" id="417367"/>
    <lineage>
        <taxon>Bacteria</taxon>
        <taxon>Bacillati</taxon>
        <taxon>Bacillota</taxon>
        <taxon>Bacilli</taxon>
        <taxon>Bacillales</taxon>
        <taxon>Caryophanaceae</taxon>
        <taxon>Paenisporosarcina</taxon>
    </lineage>
</organism>
<keyword evidence="16" id="KW-1185">Reference proteome</keyword>